<comment type="similarity">
    <text evidence="1">Belongs to the alliinase family.</text>
</comment>
<dbReference type="InterPro" id="IPR015424">
    <property type="entry name" value="PyrdxlP-dep_Trfase"/>
</dbReference>
<feature type="domain" description="Alliinase C-terminal" evidence="3">
    <location>
        <begin position="78"/>
        <end position="215"/>
    </location>
</feature>
<dbReference type="Gene3D" id="3.90.1150.10">
    <property type="entry name" value="Aspartate Aminotransferase, domain 1"/>
    <property type="match status" value="1"/>
</dbReference>
<evidence type="ECO:0000256" key="2">
    <source>
        <dbReference type="ARBA" id="ARBA00022898"/>
    </source>
</evidence>
<keyword evidence="4" id="KW-0456">Lyase</keyword>
<reference evidence="4" key="1">
    <citation type="journal article" date="2017" name="Nature">
        <title>The sunflower genome provides insights into oil metabolism, flowering and Asterid evolution.</title>
        <authorList>
            <person name="Badouin H."/>
            <person name="Gouzy J."/>
            <person name="Grassa C.J."/>
            <person name="Murat F."/>
            <person name="Staton S.E."/>
            <person name="Cottret L."/>
            <person name="Lelandais-Briere C."/>
            <person name="Owens G.L."/>
            <person name="Carrere S."/>
            <person name="Mayjonade B."/>
            <person name="Legrand L."/>
            <person name="Gill N."/>
            <person name="Kane N.C."/>
            <person name="Bowers J.E."/>
            <person name="Hubner S."/>
            <person name="Bellec A."/>
            <person name="Berard A."/>
            <person name="Berges H."/>
            <person name="Blanchet N."/>
            <person name="Boniface M.C."/>
            <person name="Brunel D."/>
            <person name="Catrice O."/>
            <person name="Chaidir N."/>
            <person name="Claudel C."/>
            <person name="Donnadieu C."/>
            <person name="Faraut T."/>
            <person name="Fievet G."/>
            <person name="Helmstetter N."/>
            <person name="King M."/>
            <person name="Knapp S.J."/>
            <person name="Lai Z."/>
            <person name="Le Paslier M.C."/>
            <person name="Lippi Y."/>
            <person name="Lorenzon L."/>
            <person name="Mandel J.R."/>
            <person name="Marage G."/>
            <person name="Marchand G."/>
            <person name="Marquand E."/>
            <person name="Bret-Mestries E."/>
            <person name="Morien E."/>
            <person name="Nambeesan S."/>
            <person name="Nguyen T."/>
            <person name="Pegot-Espagnet P."/>
            <person name="Pouilly N."/>
            <person name="Raftis F."/>
            <person name="Sallet E."/>
            <person name="Schiex T."/>
            <person name="Thomas J."/>
            <person name="Vandecasteele C."/>
            <person name="Vares D."/>
            <person name="Vear F."/>
            <person name="Vautrin S."/>
            <person name="Crespi M."/>
            <person name="Mangin B."/>
            <person name="Burke J.M."/>
            <person name="Salse J."/>
            <person name="Munos S."/>
            <person name="Vincourt P."/>
            <person name="Rieseberg L.H."/>
            <person name="Langlade N.B."/>
        </authorList>
    </citation>
    <scope>NUCLEOTIDE SEQUENCE</scope>
    <source>
        <tissue evidence="4">Leaves</tissue>
    </source>
</reference>
<evidence type="ECO:0000313" key="4">
    <source>
        <dbReference type="EMBL" id="KAF5781834.1"/>
    </source>
</evidence>
<protein>
    <submittedName>
        <fullName evidence="4">Alliin lyase</fullName>
        <ecNumber evidence="4">4.4.1.4</ecNumber>
    </submittedName>
</protein>
<dbReference type="Gramene" id="mRNA:HanXRQr2_Chr11g0488461">
    <property type="protein sequence ID" value="mRNA:HanXRQr2_Chr11g0488461"/>
    <property type="gene ID" value="HanXRQr2_Chr11g0488461"/>
</dbReference>
<dbReference type="Gene3D" id="3.40.640.10">
    <property type="entry name" value="Type I PLP-dependent aspartate aminotransferase-like (Major domain)"/>
    <property type="match status" value="1"/>
</dbReference>
<comment type="caution">
    <text evidence="4">The sequence shown here is derived from an EMBL/GenBank/DDBJ whole genome shotgun (WGS) entry which is preliminary data.</text>
</comment>
<organism evidence="4 5">
    <name type="scientific">Helianthus annuus</name>
    <name type="common">Common sunflower</name>
    <dbReference type="NCBI Taxonomy" id="4232"/>
    <lineage>
        <taxon>Eukaryota</taxon>
        <taxon>Viridiplantae</taxon>
        <taxon>Streptophyta</taxon>
        <taxon>Embryophyta</taxon>
        <taxon>Tracheophyta</taxon>
        <taxon>Spermatophyta</taxon>
        <taxon>Magnoliopsida</taxon>
        <taxon>eudicotyledons</taxon>
        <taxon>Gunneridae</taxon>
        <taxon>Pentapetalae</taxon>
        <taxon>asterids</taxon>
        <taxon>campanulids</taxon>
        <taxon>Asterales</taxon>
        <taxon>Asteraceae</taxon>
        <taxon>Asteroideae</taxon>
        <taxon>Heliantheae alliance</taxon>
        <taxon>Heliantheae</taxon>
        <taxon>Helianthus</taxon>
    </lineage>
</organism>
<accession>A0A9K3MZT9</accession>
<dbReference type="EMBL" id="MNCJ02000326">
    <property type="protein sequence ID" value="KAF5781834.1"/>
    <property type="molecule type" value="Genomic_DNA"/>
</dbReference>
<keyword evidence="2" id="KW-0663">Pyridoxal phosphate</keyword>
<dbReference type="InterPro" id="IPR006948">
    <property type="entry name" value="Alliinase_C"/>
</dbReference>
<dbReference type="PANTHER" id="PTHR43795">
    <property type="entry name" value="BIFUNCTIONAL ASPARTATE AMINOTRANSFERASE AND GLUTAMATE/ASPARTATE-PREPHENATE AMINOTRANSFERASE-RELATED"/>
    <property type="match status" value="1"/>
</dbReference>
<dbReference type="InterPro" id="IPR015421">
    <property type="entry name" value="PyrdxlP-dep_Trfase_major"/>
</dbReference>
<proteinExistence type="inferred from homology"/>
<sequence>MIFTLSKLSGHAGVRFGWAIIKDKDVYEKVLNYISYAGSAWDELEHIRQAIGFLNFAKSLLDVRKSLSEFWRDCPIMLTVADMGISKDTQLRVLKLLKVVTEKDGKPLFEFAYNKMKDRWDRLTSIFSKSTRFSIQKRHPLHCNFYNETRLPSPAYAWVKCEREEDDDCGAVLEASKIVGRSGSSFSAKNRYTRLSLIKSQDDFEMLMQRLTELVSLENGSVETM</sequence>
<dbReference type="Proteomes" id="UP000215914">
    <property type="component" value="Unassembled WGS sequence"/>
</dbReference>
<dbReference type="InterPro" id="IPR015422">
    <property type="entry name" value="PyrdxlP-dep_Trfase_small"/>
</dbReference>
<dbReference type="AlphaFoldDB" id="A0A9K3MZT9"/>
<keyword evidence="5" id="KW-1185">Reference proteome</keyword>
<evidence type="ECO:0000313" key="5">
    <source>
        <dbReference type="Proteomes" id="UP000215914"/>
    </source>
</evidence>
<evidence type="ECO:0000256" key="1">
    <source>
        <dbReference type="ARBA" id="ARBA00006312"/>
    </source>
</evidence>
<reference evidence="4" key="2">
    <citation type="submission" date="2020-06" db="EMBL/GenBank/DDBJ databases">
        <title>Helianthus annuus Genome sequencing and assembly Release 2.</title>
        <authorList>
            <person name="Gouzy J."/>
            <person name="Langlade N."/>
            <person name="Munos S."/>
        </authorList>
    </citation>
    <scope>NUCLEOTIDE SEQUENCE</scope>
    <source>
        <tissue evidence="4">Leaves</tissue>
    </source>
</reference>
<dbReference type="PANTHER" id="PTHR43795:SF20">
    <property type="entry name" value="TRYPTOPHAN AMINOTRANSFERASE-RELATED PROTEIN 3"/>
    <property type="match status" value="1"/>
</dbReference>
<dbReference type="SUPFAM" id="SSF53383">
    <property type="entry name" value="PLP-dependent transferases"/>
    <property type="match status" value="1"/>
</dbReference>
<gene>
    <name evidence="4" type="ORF">HanXRQr2_Chr11g0488461</name>
</gene>
<feature type="domain" description="Alliinase C-terminal" evidence="3">
    <location>
        <begin position="1"/>
        <end position="36"/>
    </location>
</feature>
<dbReference type="GO" id="GO:0047654">
    <property type="term" value="F:alliin lyase activity"/>
    <property type="evidence" value="ECO:0007669"/>
    <property type="project" value="UniProtKB-EC"/>
</dbReference>
<dbReference type="Pfam" id="PF04864">
    <property type="entry name" value="Alliinase_C"/>
    <property type="match status" value="2"/>
</dbReference>
<dbReference type="InterPro" id="IPR050478">
    <property type="entry name" value="Ethylene_sulfur-biosynth"/>
</dbReference>
<evidence type="ECO:0000259" key="3">
    <source>
        <dbReference type="Pfam" id="PF04864"/>
    </source>
</evidence>
<name>A0A9K3MZT9_HELAN</name>
<dbReference type="EC" id="4.4.1.4" evidence="4"/>